<dbReference type="EMBL" id="ML986594">
    <property type="protein sequence ID" value="KAF2266955.1"/>
    <property type="molecule type" value="Genomic_DNA"/>
</dbReference>
<dbReference type="AlphaFoldDB" id="A0A9P4N284"/>
<dbReference type="Proteomes" id="UP000800093">
    <property type="component" value="Unassembled WGS sequence"/>
</dbReference>
<gene>
    <name evidence="3" type="ORF">CC78DRAFT_566402</name>
</gene>
<dbReference type="OrthoDB" id="3540210at2759"/>
<keyword evidence="2" id="KW-0812">Transmembrane</keyword>
<feature type="compositionally biased region" description="Basic and acidic residues" evidence="1">
    <location>
        <begin position="686"/>
        <end position="706"/>
    </location>
</feature>
<keyword evidence="4" id="KW-1185">Reference proteome</keyword>
<proteinExistence type="predicted"/>
<accession>A0A9P4N284</accession>
<evidence type="ECO:0000313" key="3">
    <source>
        <dbReference type="EMBL" id="KAF2266955.1"/>
    </source>
</evidence>
<feature type="region of interest" description="Disordered" evidence="1">
    <location>
        <begin position="666"/>
        <end position="715"/>
    </location>
</feature>
<organism evidence="3 4">
    <name type="scientific">Lojkania enalia</name>
    <dbReference type="NCBI Taxonomy" id="147567"/>
    <lineage>
        <taxon>Eukaryota</taxon>
        <taxon>Fungi</taxon>
        <taxon>Dikarya</taxon>
        <taxon>Ascomycota</taxon>
        <taxon>Pezizomycotina</taxon>
        <taxon>Dothideomycetes</taxon>
        <taxon>Pleosporomycetidae</taxon>
        <taxon>Pleosporales</taxon>
        <taxon>Pleosporales incertae sedis</taxon>
        <taxon>Lojkania</taxon>
    </lineage>
</organism>
<feature type="transmembrane region" description="Helical" evidence="2">
    <location>
        <begin position="563"/>
        <end position="589"/>
    </location>
</feature>
<reference evidence="4" key="1">
    <citation type="journal article" date="2020" name="Stud. Mycol.">
        <title>101 Dothideomycetes genomes: A test case for predicting lifestyles and emergence of pathogens.</title>
        <authorList>
            <person name="Haridas S."/>
            <person name="Albert R."/>
            <person name="Binder M."/>
            <person name="Bloem J."/>
            <person name="LaButti K."/>
            <person name="Salamov A."/>
            <person name="Andreopoulos B."/>
            <person name="Baker S."/>
            <person name="Barry K."/>
            <person name="Bills G."/>
            <person name="Bluhm B."/>
            <person name="Cannon C."/>
            <person name="Castanera R."/>
            <person name="Culley D."/>
            <person name="Daum C."/>
            <person name="Ezra D."/>
            <person name="Gonzalez J."/>
            <person name="Henrissat B."/>
            <person name="Kuo A."/>
            <person name="Liang C."/>
            <person name="Lipzen A."/>
            <person name="Lutzoni F."/>
            <person name="Magnuson J."/>
            <person name="Mondo S."/>
            <person name="Nolan M."/>
            <person name="Ohm R."/>
            <person name="Pangilinan J."/>
            <person name="Park H.-J."/>
            <person name="Ramirez L."/>
            <person name="Alfaro M."/>
            <person name="Sun H."/>
            <person name="Tritt A."/>
            <person name="Yoshinaga Y."/>
            <person name="Zwiers L.-H."/>
            <person name="Turgeon B."/>
            <person name="Goodwin S."/>
            <person name="Spatafora J."/>
            <person name="Crous P."/>
            <person name="Grigoriev I."/>
        </authorList>
    </citation>
    <scope>NUCLEOTIDE SEQUENCE [LARGE SCALE GENOMIC DNA]</scope>
    <source>
        <strain evidence="4">CBS 304.66</strain>
    </source>
</reference>
<name>A0A9P4N284_9PLEO</name>
<sequence>MADLVYDNVYLGPWVDQSQDPINGAKITLTSTGGAVLIAFLALFVQYVGQHLWELVSFGWHQIRNSPLPKLALQYQQDAALRNNASPQQSLLYFIQIAWAWKHIRKQESGARWWRIAFLPPVIPLMFVILLIAAGILSSWIVDTSNVPVLLRGDKCGLWQVPSEDMARNMQEQFMVENGKYLRRRSESSRIYTRDCYNNTNARWTPSCQVFTQASIPFTTSSNVPCPFNSTTCALPNANLMLDTGALDTNDILGINSKKDSIKFRRTMTCAPIKPDLFTERLNYTMTEPDGTNHTEYIMHWLYGPFLLLDTNATAVANSIQSTQLNYYTSDTIAKFPLDERVPFPDQSTFLPRVEFNRSDGDLQFIFLSGNRILFSEPTDDPWFSAHEPYTIPRSTDLGGYLSDHLASPMGCIEQYQFCNPHKSGQPCTDLAGILPASGDALTTLDLSPMQQEIVNVIMNIVYALGVNIGAAFDPDGLKLAAQDSAYSAWQLPLPNNQWEIEMQHANNIVLANLQKAIVSYTQGPSTPEAQQFIVKPNSTEEKALCNMIRAKSNGRFNNVSTYGLSITLIIGTLLVLINTFLSSILKFLRHRRQSKSSLSKSDSWVSDQLFQLQKFAFATRKSMWRNVDGTVPVTEYATKVERYDLGGQWRHGDVEVNIRQTGTANSANTADSFEEKKALSPTVREVSRMDSLETIGKERERRSDRLPIQGARTR</sequence>
<feature type="transmembrane region" description="Helical" evidence="2">
    <location>
        <begin position="27"/>
        <end position="48"/>
    </location>
</feature>
<feature type="transmembrane region" description="Helical" evidence="2">
    <location>
        <begin position="116"/>
        <end position="142"/>
    </location>
</feature>
<comment type="caution">
    <text evidence="3">The sequence shown here is derived from an EMBL/GenBank/DDBJ whole genome shotgun (WGS) entry which is preliminary data.</text>
</comment>
<protein>
    <submittedName>
        <fullName evidence="3">Uncharacterized protein</fullName>
    </submittedName>
</protein>
<keyword evidence="2" id="KW-1133">Transmembrane helix</keyword>
<evidence type="ECO:0000313" key="4">
    <source>
        <dbReference type="Proteomes" id="UP000800093"/>
    </source>
</evidence>
<evidence type="ECO:0000256" key="2">
    <source>
        <dbReference type="SAM" id="Phobius"/>
    </source>
</evidence>
<keyword evidence="2" id="KW-0472">Membrane</keyword>
<evidence type="ECO:0000256" key="1">
    <source>
        <dbReference type="SAM" id="MobiDB-lite"/>
    </source>
</evidence>